<dbReference type="Gene3D" id="3.40.50.2000">
    <property type="entry name" value="Glycogen Phosphorylase B"/>
    <property type="match status" value="2"/>
</dbReference>
<protein>
    <submittedName>
        <fullName evidence="3">UDP-N-acetylglucosamine 2-epimerase (Non-hydrolyzing)</fullName>
        <ecNumber evidence="3">5.1.3.14</ecNumber>
    </submittedName>
</protein>
<comment type="caution">
    <text evidence="3">The sequence shown here is derived from an EMBL/GenBank/DDBJ whole genome shotgun (WGS) entry which is preliminary data.</text>
</comment>
<dbReference type="EMBL" id="DRBW01000080">
    <property type="protein sequence ID" value="HDM89995.1"/>
    <property type="molecule type" value="Genomic_DNA"/>
</dbReference>
<accession>A0A7C0XAA8</accession>
<name>A0A7C0XAA8_UNCW3</name>
<dbReference type="NCBIfam" id="TIGR00236">
    <property type="entry name" value="wecB"/>
    <property type="match status" value="1"/>
</dbReference>
<feature type="domain" description="UDP-N-acetylglucosamine 2-epimerase" evidence="2">
    <location>
        <begin position="31"/>
        <end position="374"/>
    </location>
</feature>
<dbReference type="PANTHER" id="PTHR43174">
    <property type="entry name" value="UDP-N-ACETYLGLUCOSAMINE 2-EPIMERASE"/>
    <property type="match status" value="1"/>
</dbReference>
<evidence type="ECO:0000313" key="3">
    <source>
        <dbReference type="EMBL" id="HDM89995.1"/>
    </source>
</evidence>
<dbReference type="InterPro" id="IPR003331">
    <property type="entry name" value="UDP_GlcNAc_Epimerase_2_dom"/>
</dbReference>
<dbReference type="PANTHER" id="PTHR43174:SF1">
    <property type="entry name" value="UDP-N-ACETYLGLUCOSAMINE 2-EPIMERASE"/>
    <property type="match status" value="1"/>
</dbReference>
<proteinExistence type="inferred from homology"/>
<dbReference type="SUPFAM" id="SSF53756">
    <property type="entry name" value="UDP-Glycosyltransferase/glycogen phosphorylase"/>
    <property type="match status" value="1"/>
</dbReference>
<dbReference type="Proteomes" id="UP000885931">
    <property type="component" value="Unassembled WGS sequence"/>
</dbReference>
<dbReference type="CDD" id="cd03786">
    <property type="entry name" value="GTB_UDP-GlcNAc_2-Epimerase"/>
    <property type="match status" value="1"/>
</dbReference>
<dbReference type="InterPro" id="IPR029767">
    <property type="entry name" value="WecB-like"/>
</dbReference>
<evidence type="ECO:0000259" key="2">
    <source>
        <dbReference type="Pfam" id="PF02350"/>
    </source>
</evidence>
<reference evidence="3" key="1">
    <citation type="journal article" date="2020" name="mSystems">
        <title>Genome- and Community-Level Interaction Insights into Carbon Utilization and Element Cycling Functions of Hydrothermarchaeota in Hydrothermal Sediment.</title>
        <authorList>
            <person name="Zhou Z."/>
            <person name="Liu Y."/>
            <person name="Xu W."/>
            <person name="Pan J."/>
            <person name="Luo Z.H."/>
            <person name="Li M."/>
        </authorList>
    </citation>
    <scope>NUCLEOTIDE SEQUENCE [LARGE SCALE GENOMIC DNA]</scope>
    <source>
        <strain evidence="3">HyVt-237</strain>
    </source>
</reference>
<dbReference type="GO" id="GO:0008761">
    <property type="term" value="F:UDP-N-acetylglucosamine 2-epimerase activity"/>
    <property type="evidence" value="ECO:0007669"/>
    <property type="project" value="UniProtKB-EC"/>
</dbReference>
<dbReference type="EC" id="5.1.3.14" evidence="3"/>
<dbReference type="Pfam" id="PF02350">
    <property type="entry name" value="Epimerase_2"/>
    <property type="match status" value="1"/>
</dbReference>
<dbReference type="AlphaFoldDB" id="A0A7C0XAA8"/>
<organism evidence="3">
    <name type="scientific">candidate division WOR-3 bacterium</name>
    <dbReference type="NCBI Taxonomy" id="2052148"/>
    <lineage>
        <taxon>Bacteria</taxon>
        <taxon>Bacteria division WOR-3</taxon>
    </lineage>
</organism>
<evidence type="ECO:0000256" key="1">
    <source>
        <dbReference type="RuleBase" id="RU003513"/>
    </source>
</evidence>
<comment type="similarity">
    <text evidence="1">Belongs to the UDP-N-acetylglucosamine 2-epimerase family.</text>
</comment>
<keyword evidence="1 3" id="KW-0413">Isomerase</keyword>
<gene>
    <name evidence="3" type="ORF">ENG67_02165</name>
</gene>
<sequence>MNNSVDRLIYLVVGARPNFMKAAPLIRALEERAPEIEYLLVHTGQHYDYEMSRAFFEDLDMPDPDIYLGVGSGSHAEQTAKIMVSLEKEILSRKPDLIVVFGDVNSTLAASVVASKLMIPVAHVEAGLRSFDRTMPEEINRIVTDVLSELLFATERDAVENLRREGIPEEKIYFTGNVMIDTLVTFTDKARNSDITERLGLKKKGYAVLTLHRPSNVDVPEVFEGILRALAEVSRNLPVVFPVHPRTRKRLAEFGLLGRFSDVFKSPPAERGIILIDPVKYTEFLALEMRSLFVLTDSGGIQEETTFLGVPCLTLRNNTERPVTLEVGTNTLVGTEPRRIIEEAARILRGEGKKGEIPELWDGRASFRIAEIIRSKMGELR</sequence>